<evidence type="ECO:0000256" key="2">
    <source>
        <dbReference type="ARBA" id="ARBA00022525"/>
    </source>
</evidence>
<dbReference type="KEGG" id="ptm:GSPATT00028796001"/>
<accession>A0BGU4</accession>
<dbReference type="Pfam" id="PF25106">
    <property type="entry name" value="VWA_4"/>
    <property type="match status" value="1"/>
</dbReference>
<dbReference type="PANTHER" id="PTHR47763:SF5">
    <property type="entry name" value="CHROMOSOME UNDETERMINED SCAFFOLD_25, WHOLE GENOME SHOTGUN SEQUENCE"/>
    <property type="match status" value="1"/>
</dbReference>
<keyword evidence="6" id="KW-1185">Reference proteome</keyword>
<dbReference type="CDD" id="cd00198">
    <property type="entry name" value="vWFA"/>
    <property type="match status" value="1"/>
</dbReference>
<dbReference type="PANTHER" id="PTHR47763">
    <property type="entry name" value="ALPHA-PROTEIN KINASE VWKA"/>
    <property type="match status" value="1"/>
</dbReference>
<evidence type="ECO:0000256" key="3">
    <source>
        <dbReference type="ARBA" id="ARBA00022729"/>
    </source>
</evidence>
<dbReference type="SUPFAM" id="SSF53300">
    <property type="entry name" value="vWA-like"/>
    <property type="match status" value="1"/>
</dbReference>
<dbReference type="PROSITE" id="PS50234">
    <property type="entry name" value="VWFA"/>
    <property type="match status" value="1"/>
</dbReference>
<dbReference type="OrthoDB" id="422053at2759"/>
<protein>
    <recommendedName>
        <fullName evidence="4">VWFA domain-containing protein</fullName>
    </recommendedName>
</protein>
<dbReference type="RefSeq" id="XP_001425159.1">
    <property type="nucleotide sequence ID" value="XM_001425122.1"/>
</dbReference>
<dbReference type="InterPro" id="IPR036465">
    <property type="entry name" value="vWFA_dom_sf"/>
</dbReference>
<evidence type="ECO:0000313" key="5">
    <source>
        <dbReference type="EMBL" id="CAK57761.1"/>
    </source>
</evidence>
<dbReference type="GeneID" id="5010952"/>
<name>A0BGU4_PARTE</name>
<dbReference type="InterPro" id="IPR002035">
    <property type="entry name" value="VWF_A"/>
</dbReference>
<dbReference type="InterPro" id="IPR052969">
    <property type="entry name" value="Thr-specific_kinase-like"/>
</dbReference>
<dbReference type="AlphaFoldDB" id="A0BGU4"/>
<evidence type="ECO:0000259" key="4">
    <source>
        <dbReference type="PROSITE" id="PS50234"/>
    </source>
</evidence>
<evidence type="ECO:0000256" key="1">
    <source>
        <dbReference type="ARBA" id="ARBA00004613"/>
    </source>
</evidence>
<reference evidence="5 6" key="1">
    <citation type="journal article" date="2006" name="Nature">
        <title>Global trends of whole-genome duplications revealed by the ciliate Paramecium tetraurelia.</title>
        <authorList>
            <consortium name="Genoscope"/>
            <person name="Aury J.-M."/>
            <person name="Jaillon O."/>
            <person name="Duret L."/>
            <person name="Noel B."/>
            <person name="Jubin C."/>
            <person name="Porcel B.M."/>
            <person name="Segurens B."/>
            <person name="Daubin V."/>
            <person name="Anthouard V."/>
            <person name="Aiach N."/>
            <person name="Arnaiz O."/>
            <person name="Billaut A."/>
            <person name="Beisson J."/>
            <person name="Blanc I."/>
            <person name="Bouhouche K."/>
            <person name="Camara F."/>
            <person name="Duharcourt S."/>
            <person name="Guigo R."/>
            <person name="Gogendeau D."/>
            <person name="Katinka M."/>
            <person name="Keller A.-M."/>
            <person name="Kissmehl R."/>
            <person name="Klotz C."/>
            <person name="Koll F."/>
            <person name="Le Moue A."/>
            <person name="Lepere C."/>
            <person name="Malinsky S."/>
            <person name="Nowacki M."/>
            <person name="Nowak J.K."/>
            <person name="Plattner H."/>
            <person name="Poulain J."/>
            <person name="Ruiz F."/>
            <person name="Serrano V."/>
            <person name="Zagulski M."/>
            <person name="Dessen P."/>
            <person name="Betermier M."/>
            <person name="Weissenbach J."/>
            <person name="Scarpelli C."/>
            <person name="Schachter V."/>
            <person name="Sperling L."/>
            <person name="Meyer E."/>
            <person name="Cohen J."/>
            <person name="Wincker P."/>
        </authorList>
    </citation>
    <scope>NUCLEOTIDE SEQUENCE [LARGE SCALE GENOMIC DNA]</scope>
    <source>
        <strain evidence="5 6">Stock d4-2</strain>
    </source>
</reference>
<organism evidence="5 6">
    <name type="scientific">Paramecium tetraurelia</name>
    <dbReference type="NCBI Taxonomy" id="5888"/>
    <lineage>
        <taxon>Eukaryota</taxon>
        <taxon>Sar</taxon>
        <taxon>Alveolata</taxon>
        <taxon>Ciliophora</taxon>
        <taxon>Intramacronucleata</taxon>
        <taxon>Oligohymenophorea</taxon>
        <taxon>Peniculida</taxon>
        <taxon>Parameciidae</taxon>
        <taxon>Paramecium</taxon>
    </lineage>
</organism>
<sequence>MIDVVIVMDLTGSMRPWKETMQQTIAKIIDQFLNSVNGYQVRVAFIGYRDIWDNEEKLVYWSFTKKIDEIQDYISKLEAKGGDDEAEDIVSAFELALKLDFSHNPDSILCTFLIADAPCHGGDYHNIESDNLIDKMPKNYFEDVLEKYKQIKKNNFLCCVKINNRTDIMFQKMKAVMPLMIITSEKKPEDLIEVVGFTLRMSVTESKKLKSQINNKNLIFQSRI</sequence>
<dbReference type="eggNOG" id="ENOG502S673">
    <property type="taxonomic scope" value="Eukaryota"/>
</dbReference>
<dbReference type="InParanoid" id="A0BGU4"/>
<evidence type="ECO:0000313" key="6">
    <source>
        <dbReference type="Proteomes" id="UP000000600"/>
    </source>
</evidence>
<dbReference type="InterPro" id="IPR056861">
    <property type="entry name" value="HMCN1-like_VWA"/>
</dbReference>
<dbReference type="STRING" id="5888.A0BGU4"/>
<dbReference type="Proteomes" id="UP000000600">
    <property type="component" value="Unassembled WGS sequence"/>
</dbReference>
<keyword evidence="3" id="KW-0732">Signal</keyword>
<proteinExistence type="predicted"/>
<dbReference type="Gene3D" id="3.40.50.410">
    <property type="entry name" value="von Willebrand factor, type A domain"/>
    <property type="match status" value="1"/>
</dbReference>
<comment type="subcellular location">
    <subcellularLocation>
        <location evidence="1">Secreted</location>
    </subcellularLocation>
</comment>
<keyword evidence="2" id="KW-0964">Secreted</keyword>
<dbReference type="EMBL" id="CT867994">
    <property type="protein sequence ID" value="CAK57761.1"/>
    <property type="molecule type" value="Genomic_DNA"/>
</dbReference>
<dbReference type="HOGENOM" id="CLU_1237090_0_0_1"/>
<feature type="domain" description="VWFA" evidence="4">
    <location>
        <begin position="3"/>
        <end position="213"/>
    </location>
</feature>
<gene>
    <name evidence="5" type="ORF">GSPATT00028796001</name>
</gene>